<dbReference type="InterPro" id="IPR021109">
    <property type="entry name" value="Peptidase_aspartic_dom_sf"/>
</dbReference>
<evidence type="ECO:0000313" key="2">
    <source>
        <dbReference type="Proteomes" id="UP000595140"/>
    </source>
</evidence>
<keyword evidence="2" id="KW-1185">Reference proteome</keyword>
<protein>
    <submittedName>
        <fullName evidence="1">Uncharacterized protein</fullName>
    </submittedName>
</protein>
<proteinExistence type="predicted"/>
<name>A0A484MW91_9ASTE</name>
<dbReference type="EMBL" id="OOIL02004668">
    <property type="protein sequence ID" value="VFQ92779.1"/>
    <property type="molecule type" value="Genomic_DNA"/>
</dbReference>
<dbReference type="Gene3D" id="2.40.70.10">
    <property type="entry name" value="Acid Proteases"/>
    <property type="match status" value="1"/>
</dbReference>
<dbReference type="CDD" id="cd00303">
    <property type="entry name" value="retropepsin_like"/>
    <property type="match status" value="1"/>
</dbReference>
<dbReference type="PANTHER" id="PTHR33240">
    <property type="entry name" value="OS08G0508500 PROTEIN"/>
    <property type="match status" value="1"/>
</dbReference>
<dbReference type="Proteomes" id="UP000595140">
    <property type="component" value="Unassembled WGS sequence"/>
</dbReference>
<dbReference type="AlphaFoldDB" id="A0A484MW91"/>
<dbReference type="OrthoDB" id="1751727at2759"/>
<reference evidence="1 2" key="1">
    <citation type="submission" date="2018-04" db="EMBL/GenBank/DDBJ databases">
        <authorList>
            <person name="Vogel A."/>
        </authorList>
    </citation>
    <scope>NUCLEOTIDE SEQUENCE [LARGE SCALE GENOMIC DNA]</scope>
</reference>
<accession>A0A484MW91</accession>
<sequence length="448" mass="50353">MENNEVLSLRKELLEFKAMVKARDKTILEELKMLRGHHGDGRFDNEDGGGASAVWLPVETDFCLQNLVIFRRKCFTCYNGNCKCGCKPTAMISIRRKRWEKEARDVQGADDQAMIVMLQAALPQGDVRKELRRNPLSTYQEMLARAKYLALEEEDDEPPVRKEKKSGQPKGRKRKDFVVIKVEINNVFVHRTLVVSGSSVNIMYNNTFKELGLSQGNLKPIRTPLLGFTGDTIEVERTITVKAGVGDGTHRLWLDMECMVGVARGNQSLSRSCYVRETQSQAQVDENMSTIYAAIQKEEGQPQAEPVEEVEEVILDPTKQEQKVKSPSTPEQKELMMKVPYASAIGSIMYAMICTRRDVSFALTVTSRYSRYQGSLGEAHWKYSGQGKDQLLMTTNGHAFPSMNSPSLFGMVPETGLAEGPLTHRWEDLPNAGWVVSQEPMVFALTTA</sequence>
<organism evidence="1 2">
    <name type="scientific">Cuscuta campestris</name>
    <dbReference type="NCBI Taxonomy" id="132261"/>
    <lineage>
        <taxon>Eukaryota</taxon>
        <taxon>Viridiplantae</taxon>
        <taxon>Streptophyta</taxon>
        <taxon>Embryophyta</taxon>
        <taxon>Tracheophyta</taxon>
        <taxon>Spermatophyta</taxon>
        <taxon>Magnoliopsida</taxon>
        <taxon>eudicotyledons</taxon>
        <taxon>Gunneridae</taxon>
        <taxon>Pentapetalae</taxon>
        <taxon>asterids</taxon>
        <taxon>lamiids</taxon>
        <taxon>Solanales</taxon>
        <taxon>Convolvulaceae</taxon>
        <taxon>Cuscuteae</taxon>
        <taxon>Cuscuta</taxon>
        <taxon>Cuscuta subgen. Grammica</taxon>
        <taxon>Cuscuta sect. Cleistogrammica</taxon>
    </lineage>
</organism>
<gene>
    <name evidence="1" type="ORF">CCAM_LOCUS34555</name>
</gene>
<evidence type="ECO:0000313" key="1">
    <source>
        <dbReference type="EMBL" id="VFQ92779.1"/>
    </source>
</evidence>
<dbReference type="PANTHER" id="PTHR33240:SF15">
    <property type="entry name" value="GAG-PRO-LIKE PROTEIN"/>
    <property type="match status" value="1"/>
</dbReference>